<evidence type="ECO:0000313" key="2">
    <source>
        <dbReference type="Proteomes" id="UP001162131"/>
    </source>
</evidence>
<organism evidence="1 2">
    <name type="scientific">Blepharisma stoltei</name>
    <dbReference type="NCBI Taxonomy" id="1481888"/>
    <lineage>
        <taxon>Eukaryota</taxon>
        <taxon>Sar</taxon>
        <taxon>Alveolata</taxon>
        <taxon>Ciliophora</taxon>
        <taxon>Postciliodesmatophora</taxon>
        <taxon>Heterotrichea</taxon>
        <taxon>Heterotrichida</taxon>
        <taxon>Blepharismidae</taxon>
        <taxon>Blepharisma</taxon>
    </lineage>
</organism>
<dbReference type="AlphaFoldDB" id="A0AAU9IZQ0"/>
<dbReference type="Proteomes" id="UP001162131">
    <property type="component" value="Unassembled WGS sequence"/>
</dbReference>
<dbReference type="EMBL" id="CAJZBQ010000025">
    <property type="protein sequence ID" value="CAG9320333.1"/>
    <property type="molecule type" value="Genomic_DNA"/>
</dbReference>
<keyword evidence="2" id="KW-1185">Reference proteome</keyword>
<dbReference type="SUPFAM" id="SSF117281">
    <property type="entry name" value="Kelch motif"/>
    <property type="match status" value="1"/>
</dbReference>
<dbReference type="InterPro" id="IPR015915">
    <property type="entry name" value="Kelch-typ_b-propeller"/>
</dbReference>
<reference evidence="1" key="1">
    <citation type="submission" date="2021-09" db="EMBL/GenBank/DDBJ databases">
        <authorList>
            <consortium name="AG Swart"/>
            <person name="Singh M."/>
            <person name="Singh A."/>
            <person name="Seah K."/>
            <person name="Emmerich C."/>
        </authorList>
    </citation>
    <scope>NUCLEOTIDE SEQUENCE</scope>
    <source>
        <strain evidence="1">ATCC30299</strain>
    </source>
</reference>
<dbReference type="Pfam" id="PF01344">
    <property type="entry name" value="Kelch_1"/>
    <property type="match status" value="1"/>
</dbReference>
<sequence>MEVRLKKSGRKRGGAGLALVGWQIYIFGGTKNAHKTYKECDKYDIRTNAWISIESLPLCSESVAAEVYGNDILVVGSHLPGLYYYSVGKNTFSNIFDLPSLLRKNIIVHEGKAWIYCDFGVYESRKYDLKNWNKIGDVDGVNMHLTQHVRIENIEERKSQDISVTILDIDDS</sequence>
<comment type="caution">
    <text evidence="1">The sequence shown here is derived from an EMBL/GenBank/DDBJ whole genome shotgun (WGS) entry which is preliminary data.</text>
</comment>
<name>A0AAU9IZQ0_9CILI</name>
<accession>A0AAU9IZQ0</accession>
<proteinExistence type="predicted"/>
<protein>
    <submittedName>
        <fullName evidence="1">Uncharacterized protein</fullName>
    </submittedName>
</protein>
<gene>
    <name evidence="1" type="ORF">BSTOLATCC_MIC26250</name>
</gene>
<dbReference type="InterPro" id="IPR006652">
    <property type="entry name" value="Kelch_1"/>
</dbReference>
<evidence type="ECO:0000313" key="1">
    <source>
        <dbReference type="EMBL" id="CAG9320333.1"/>
    </source>
</evidence>
<dbReference type="Gene3D" id="2.120.10.80">
    <property type="entry name" value="Kelch-type beta propeller"/>
    <property type="match status" value="1"/>
</dbReference>